<evidence type="ECO:0000256" key="1">
    <source>
        <dbReference type="SAM" id="MobiDB-lite"/>
    </source>
</evidence>
<dbReference type="AlphaFoldDB" id="A0A643CC16"/>
<sequence>RPPFSLLRTVPPPQGPPFPRPCSLRPLQFCSTAQLPRTRLFLRGPPVPSGSLAACSLLLQGETKAAVPLAEARRCQSAASGKDPARGCPASPAPPGCPRGAGRGRAPRGATP</sequence>
<evidence type="ECO:0000313" key="3">
    <source>
        <dbReference type="Proteomes" id="UP000437017"/>
    </source>
</evidence>
<organism evidence="2 3">
    <name type="scientific">Balaenoptera physalus</name>
    <name type="common">Fin whale</name>
    <name type="synonym">Balaena physalus</name>
    <dbReference type="NCBI Taxonomy" id="9770"/>
    <lineage>
        <taxon>Eukaryota</taxon>
        <taxon>Metazoa</taxon>
        <taxon>Chordata</taxon>
        <taxon>Craniata</taxon>
        <taxon>Vertebrata</taxon>
        <taxon>Euteleostomi</taxon>
        <taxon>Mammalia</taxon>
        <taxon>Eutheria</taxon>
        <taxon>Laurasiatheria</taxon>
        <taxon>Artiodactyla</taxon>
        <taxon>Whippomorpha</taxon>
        <taxon>Cetacea</taxon>
        <taxon>Mysticeti</taxon>
        <taxon>Balaenopteridae</taxon>
        <taxon>Balaenoptera</taxon>
    </lineage>
</organism>
<dbReference type="EMBL" id="SGJD01001972">
    <property type="protein sequence ID" value="KAB0397508.1"/>
    <property type="molecule type" value="Genomic_DNA"/>
</dbReference>
<gene>
    <name evidence="2" type="ORF">E2I00_016184</name>
</gene>
<protein>
    <submittedName>
        <fullName evidence="2">Uncharacterized protein</fullName>
    </submittedName>
</protein>
<reference evidence="2 3" key="1">
    <citation type="journal article" date="2019" name="PLoS ONE">
        <title>Genomic analyses reveal an absence of contemporary introgressive admixture between fin whales and blue whales, despite known hybrids.</title>
        <authorList>
            <person name="Westbury M.V."/>
            <person name="Petersen B."/>
            <person name="Lorenzen E.D."/>
        </authorList>
    </citation>
    <scope>NUCLEOTIDE SEQUENCE [LARGE SCALE GENOMIC DNA]</scope>
    <source>
        <strain evidence="2">FinWhale-01</strain>
    </source>
</reference>
<feature type="non-terminal residue" evidence="2">
    <location>
        <position position="112"/>
    </location>
</feature>
<proteinExistence type="predicted"/>
<comment type="caution">
    <text evidence="2">The sequence shown here is derived from an EMBL/GenBank/DDBJ whole genome shotgun (WGS) entry which is preliminary data.</text>
</comment>
<dbReference type="OrthoDB" id="9662690at2759"/>
<accession>A0A643CC16</accession>
<dbReference type="Proteomes" id="UP000437017">
    <property type="component" value="Unassembled WGS sequence"/>
</dbReference>
<feature type="non-terminal residue" evidence="2">
    <location>
        <position position="1"/>
    </location>
</feature>
<feature type="compositionally biased region" description="Pro residues" evidence="1">
    <location>
        <begin position="10"/>
        <end position="20"/>
    </location>
</feature>
<keyword evidence="3" id="KW-1185">Reference proteome</keyword>
<evidence type="ECO:0000313" key="2">
    <source>
        <dbReference type="EMBL" id="KAB0397508.1"/>
    </source>
</evidence>
<name>A0A643CC16_BALPH</name>
<feature type="region of interest" description="Disordered" evidence="1">
    <location>
        <begin position="1"/>
        <end position="20"/>
    </location>
</feature>
<feature type="region of interest" description="Disordered" evidence="1">
    <location>
        <begin position="75"/>
        <end position="112"/>
    </location>
</feature>